<dbReference type="InterPro" id="IPR055947">
    <property type="entry name" value="DUF7525"/>
</dbReference>
<evidence type="ECO:0000313" key="2">
    <source>
        <dbReference type="EMBL" id="RKD97727.1"/>
    </source>
</evidence>
<dbReference type="Proteomes" id="UP000283805">
    <property type="component" value="Unassembled WGS sequence"/>
</dbReference>
<keyword evidence="1" id="KW-1133">Transmembrane helix</keyword>
<comment type="caution">
    <text evidence="2">The sequence shown here is derived from an EMBL/GenBank/DDBJ whole genome shotgun (WGS) entry which is preliminary data.</text>
</comment>
<keyword evidence="1" id="KW-0812">Transmembrane</keyword>
<dbReference type="RefSeq" id="WP_120243230.1">
    <property type="nucleotide sequence ID" value="NZ_RAPO01000001.1"/>
</dbReference>
<gene>
    <name evidence="2" type="ORF">ATJ93_0719</name>
</gene>
<keyword evidence="3" id="KW-1185">Reference proteome</keyword>
<feature type="transmembrane region" description="Helical" evidence="1">
    <location>
        <begin position="39"/>
        <end position="59"/>
    </location>
</feature>
<dbReference type="Pfam" id="PF24369">
    <property type="entry name" value="DUF7525"/>
    <property type="match status" value="1"/>
</dbReference>
<evidence type="ECO:0000256" key="1">
    <source>
        <dbReference type="SAM" id="Phobius"/>
    </source>
</evidence>
<feature type="transmembrane region" description="Helical" evidence="1">
    <location>
        <begin position="12"/>
        <end position="33"/>
    </location>
</feature>
<keyword evidence="1" id="KW-0472">Membrane</keyword>
<dbReference type="AlphaFoldDB" id="A0A3R7GL31"/>
<organism evidence="2 3">
    <name type="scientific">Halopiger aswanensis</name>
    <dbReference type="NCBI Taxonomy" id="148449"/>
    <lineage>
        <taxon>Archaea</taxon>
        <taxon>Methanobacteriati</taxon>
        <taxon>Methanobacteriota</taxon>
        <taxon>Stenosarchaea group</taxon>
        <taxon>Halobacteria</taxon>
        <taxon>Halobacteriales</taxon>
        <taxon>Natrialbaceae</taxon>
        <taxon>Halopiger</taxon>
    </lineage>
</organism>
<accession>A0A3R7GL31</accession>
<dbReference type="EMBL" id="RAPO01000001">
    <property type="protein sequence ID" value="RKD97727.1"/>
    <property type="molecule type" value="Genomic_DNA"/>
</dbReference>
<name>A0A3R7GL31_9EURY</name>
<sequence length="60" mass="5939">MATETNSTDKGVGLALGAGAIAVLGALLMLIGAPELEAAWGFGAAVLFSSIAVVGLHLWD</sequence>
<protein>
    <submittedName>
        <fullName evidence="2">Uncharacterized protein</fullName>
    </submittedName>
</protein>
<proteinExistence type="predicted"/>
<reference evidence="2 3" key="1">
    <citation type="submission" date="2018-09" db="EMBL/GenBank/DDBJ databases">
        <title>Genomic Encyclopedia of Archaeal and Bacterial Type Strains, Phase II (KMG-II): from individual species to whole genera.</title>
        <authorList>
            <person name="Goeker M."/>
        </authorList>
    </citation>
    <scope>NUCLEOTIDE SEQUENCE [LARGE SCALE GENOMIC DNA]</scope>
    <source>
        <strain evidence="2 3">DSM 13151</strain>
    </source>
</reference>
<evidence type="ECO:0000313" key="3">
    <source>
        <dbReference type="Proteomes" id="UP000283805"/>
    </source>
</evidence>